<dbReference type="OrthoDB" id="1001318at2759"/>
<dbReference type="GO" id="GO:0004523">
    <property type="term" value="F:RNA-DNA hybrid ribonuclease activity"/>
    <property type="evidence" value="ECO:0007669"/>
    <property type="project" value="InterPro"/>
</dbReference>
<evidence type="ECO:0000313" key="2">
    <source>
        <dbReference type="EMBL" id="GMI90174.1"/>
    </source>
</evidence>
<dbReference type="InterPro" id="IPR012337">
    <property type="entry name" value="RNaseH-like_sf"/>
</dbReference>
<protein>
    <recommendedName>
        <fullName evidence="1">RNase H type-1 domain-containing protein</fullName>
    </recommendedName>
</protein>
<keyword evidence="3" id="KW-1185">Reference proteome</keyword>
<accession>A0A9W7I6B2</accession>
<dbReference type="PANTHER" id="PTHR47074:SF61">
    <property type="entry name" value="RNASE H TYPE-1 DOMAIN-CONTAINING PROTEIN"/>
    <property type="match status" value="1"/>
</dbReference>
<dbReference type="Pfam" id="PF13456">
    <property type="entry name" value="RVT_3"/>
    <property type="match status" value="1"/>
</dbReference>
<dbReference type="SUPFAM" id="SSF53098">
    <property type="entry name" value="Ribonuclease H-like"/>
    <property type="match status" value="1"/>
</dbReference>
<evidence type="ECO:0000313" key="3">
    <source>
        <dbReference type="Proteomes" id="UP001165190"/>
    </source>
</evidence>
<dbReference type="InterPro" id="IPR036397">
    <property type="entry name" value="RNaseH_sf"/>
</dbReference>
<evidence type="ECO:0000259" key="1">
    <source>
        <dbReference type="Pfam" id="PF13456"/>
    </source>
</evidence>
<reference evidence="2" key="1">
    <citation type="submission" date="2023-05" db="EMBL/GenBank/DDBJ databases">
        <title>Genome and transcriptome analyses reveal genes involved in the formation of fine ridges on petal epidermal cells in Hibiscus trionum.</title>
        <authorList>
            <person name="Koshimizu S."/>
            <person name="Masuda S."/>
            <person name="Ishii T."/>
            <person name="Shirasu K."/>
            <person name="Hoshino A."/>
            <person name="Arita M."/>
        </authorList>
    </citation>
    <scope>NUCLEOTIDE SEQUENCE</scope>
    <source>
        <strain evidence="2">Hamamatsu line</strain>
    </source>
</reference>
<comment type="caution">
    <text evidence="2">The sequence shown here is derived from an EMBL/GenBank/DDBJ whole genome shotgun (WGS) entry which is preliminary data.</text>
</comment>
<feature type="domain" description="RNase H type-1" evidence="1">
    <location>
        <begin position="16"/>
        <end position="136"/>
    </location>
</feature>
<name>A0A9W7I6B2_HIBTR</name>
<dbReference type="CDD" id="cd06222">
    <property type="entry name" value="RNase_H_like"/>
    <property type="match status" value="1"/>
</dbReference>
<proteinExistence type="predicted"/>
<dbReference type="InterPro" id="IPR052929">
    <property type="entry name" value="RNase_H-like_EbsB-rel"/>
</dbReference>
<dbReference type="EMBL" id="BSYR01000024">
    <property type="protein sequence ID" value="GMI90174.1"/>
    <property type="molecule type" value="Genomic_DNA"/>
</dbReference>
<dbReference type="Proteomes" id="UP001165190">
    <property type="component" value="Unassembled WGS sequence"/>
</dbReference>
<dbReference type="InterPro" id="IPR002156">
    <property type="entry name" value="RNaseH_domain"/>
</dbReference>
<gene>
    <name evidence="2" type="ORF">HRI_002686700</name>
</gene>
<dbReference type="InterPro" id="IPR044730">
    <property type="entry name" value="RNase_H-like_dom_plant"/>
</dbReference>
<dbReference type="GO" id="GO:0003676">
    <property type="term" value="F:nucleic acid binding"/>
    <property type="evidence" value="ECO:0007669"/>
    <property type="project" value="InterPro"/>
</dbReference>
<dbReference type="PANTHER" id="PTHR47074">
    <property type="entry name" value="BNAC02G40300D PROTEIN"/>
    <property type="match status" value="1"/>
</dbReference>
<sequence>MPVRWSPPCSSTVKINVDACFFPNTKSAQVGVLIRDNEGFILGAKAAKLDHTSSSFAAEAEVVVYDIRLALDLGFRHVIIEGDSLLVMRKLQFGADDRSEVSALVWNALHLAKNLQIVTFSFVMRDENKAAHEMARVPLTSTSEIIWVEEAPATVEAIAAMDRRWTEPP</sequence>
<dbReference type="Gene3D" id="3.30.420.10">
    <property type="entry name" value="Ribonuclease H-like superfamily/Ribonuclease H"/>
    <property type="match status" value="1"/>
</dbReference>
<organism evidence="2 3">
    <name type="scientific">Hibiscus trionum</name>
    <name type="common">Flower of an hour</name>
    <dbReference type="NCBI Taxonomy" id="183268"/>
    <lineage>
        <taxon>Eukaryota</taxon>
        <taxon>Viridiplantae</taxon>
        <taxon>Streptophyta</taxon>
        <taxon>Embryophyta</taxon>
        <taxon>Tracheophyta</taxon>
        <taxon>Spermatophyta</taxon>
        <taxon>Magnoliopsida</taxon>
        <taxon>eudicotyledons</taxon>
        <taxon>Gunneridae</taxon>
        <taxon>Pentapetalae</taxon>
        <taxon>rosids</taxon>
        <taxon>malvids</taxon>
        <taxon>Malvales</taxon>
        <taxon>Malvaceae</taxon>
        <taxon>Malvoideae</taxon>
        <taxon>Hibiscus</taxon>
    </lineage>
</organism>
<dbReference type="AlphaFoldDB" id="A0A9W7I6B2"/>